<evidence type="ECO:0000313" key="2">
    <source>
        <dbReference type="Proteomes" id="UP000054928"/>
    </source>
</evidence>
<protein>
    <submittedName>
        <fullName evidence="1">Uncharacterized protein</fullName>
    </submittedName>
</protein>
<accession>A0A0P1B114</accession>
<dbReference type="RefSeq" id="XP_024584122.1">
    <property type="nucleotide sequence ID" value="XM_024718754.1"/>
</dbReference>
<dbReference type="Proteomes" id="UP000054928">
    <property type="component" value="Unassembled WGS sequence"/>
</dbReference>
<keyword evidence="2" id="KW-1185">Reference proteome</keyword>
<name>A0A0P1B114_PLAHL</name>
<proteinExistence type="predicted"/>
<dbReference type="AlphaFoldDB" id="A0A0P1B114"/>
<sequence>MRDVEIAKTAEIAGQIPLITKTELSPQQISTTRKKCPTFYRQSIPRVYSSKSITRDYRWFCTRIGKYVMILIWC</sequence>
<reference evidence="2" key="1">
    <citation type="submission" date="2014-09" db="EMBL/GenBank/DDBJ databases">
        <authorList>
            <person name="Sharma Rahul"/>
            <person name="Thines Marco"/>
        </authorList>
    </citation>
    <scope>NUCLEOTIDE SEQUENCE [LARGE SCALE GENOMIC DNA]</scope>
</reference>
<evidence type="ECO:0000313" key="1">
    <source>
        <dbReference type="EMBL" id="CEG47753.1"/>
    </source>
</evidence>
<dbReference type="EMBL" id="CCYD01002863">
    <property type="protein sequence ID" value="CEG47753.1"/>
    <property type="molecule type" value="Genomic_DNA"/>
</dbReference>
<organism evidence="1 2">
    <name type="scientific">Plasmopara halstedii</name>
    <name type="common">Downy mildew of sunflower</name>
    <dbReference type="NCBI Taxonomy" id="4781"/>
    <lineage>
        <taxon>Eukaryota</taxon>
        <taxon>Sar</taxon>
        <taxon>Stramenopiles</taxon>
        <taxon>Oomycota</taxon>
        <taxon>Peronosporomycetes</taxon>
        <taxon>Peronosporales</taxon>
        <taxon>Peronosporaceae</taxon>
        <taxon>Plasmopara</taxon>
    </lineage>
</organism>
<dbReference type="GeneID" id="36400145"/>